<feature type="domain" description="PEP5/VPS11 N-terminal" evidence="2">
    <location>
        <begin position="1"/>
        <end position="57"/>
    </location>
</feature>
<dbReference type="OrthoDB" id="26184at2759"/>
<comment type="caution">
    <text evidence="3">The sequence shown here is derived from an EMBL/GenBank/DDBJ whole genome shotgun (WGS) entry which is preliminary data.</text>
</comment>
<feature type="region of interest" description="Disordered" evidence="1">
    <location>
        <begin position="42"/>
        <end position="66"/>
    </location>
</feature>
<dbReference type="Proteomes" id="UP000823399">
    <property type="component" value="Unassembled WGS sequence"/>
</dbReference>
<evidence type="ECO:0000313" key="4">
    <source>
        <dbReference type="Proteomes" id="UP000823399"/>
    </source>
</evidence>
<dbReference type="EMBL" id="JABBWM010000028">
    <property type="protein sequence ID" value="KAG2108157.1"/>
    <property type="molecule type" value="Genomic_DNA"/>
</dbReference>
<evidence type="ECO:0000313" key="3">
    <source>
        <dbReference type="EMBL" id="KAG2108157.1"/>
    </source>
</evidence>
<sequence length="66" mass="7356">MHMAERNGVLETIGEESAVRGNMLKIWDLGKTDKRNQAPVLLRSSKVQPSNKPHPVSDSLRSAFAR</sequence>
<protein>
    <recommendedName>
        <fullName evidence="2">PEP5/VPS11 N-terminal domain-containing protein</fullName>
    </recommendedName>
</protein>
<dbReference type="Pfam" id="PF23341">
    <property type="entry name" value="PEP5_VPS11_N"/>
    <property type="match status" value="1"/>
</dbReference>
<dbReference type="RefSeq" id="XP_041292676.1">
    <property type="nucleotide sequence ID" value="XM_041437380.1"/>
</dbReference>
<accession>A0A9P7JU04</accession>
<dbReference type="GeneID" id="64699639"/>
<dbReference type="AlphaFoldDB" id="A0A9P7JU04"/>
<gene>
    <name evidence="3" type="ORF">F5147DRAFT_695475</name>
</gene>
<dbReference type="InterPro" id="IPR057307">
    <property type="entry name" value="PEP5_VPS11_N"/>
</dbReference>
<organism evidence="3 4">
    <name type="scientific">Suillus discolor</name>
    <dbReference type="NCBI Taxonomy" id="1912936"/>
    <lineage>
        <taxon>Eukaryota</taxon>
        <taxon>Fungi</taxon>
        <taxon>Dikarya</taxon>
        <taxon>Basidiomycota</taxon>
        <taxon>Agaricomycotina</taxon>
        <taxon>Agaricomycetes</taxon>
        <taxon>Agaricomycetidae</taxon>
        <taxon>Boletales</taxon>
        <taxon>Suillineae</taxon>
        <taxon>Suillaceae</taxon>
        <taxon>Suillus</taxon>
    </lineage>
</organism>
<reference evidence="3" key="1">
    <citation type="journal article" date="2020" name="New Phytol.">
        <title>Comparative genomics reveals dynamic genome evolution in host specialist ectomycorrhizal fungi.</title>
        <authorList>
            <person name="Lofgren L.A."/>
            <person name="Nguyen N.H."/>
            <person name="Vilgalys R."/>
            <person name="Ruytinx J."/>
            <person name="Liao H.L."/>
            <person name="Branco S."/>
            <person name="Kuo A."/>
            <person name="LaButti K."/>
            <person name="Lipzen A."/>
            <person name="Andreopoulos W."/>
            <person name="Pangilinan J."/>
            <person name="Riley R."/>
            <person name="Hundley H."/>
            <person name="Na H."/>
            <person name="Barry K."/>
            <person name="Grigoriev I.V."/>
            <person name="Stajich J.E."/>
            <person name="Kennedy P.G."/>
        </authorList>
    </citation>
    <scope>NUCLEOTIDE SEQUENCE</scope>
    <source>
        <strain evidence="3">FC423</strain>
    </source>
</reference>
<evidence type="ECO:0000259" key="2">
    <source>
        <dbReference type="Pfam" id="PF23341"/>
    </source>
</evidence>
<proteinExistence type="predicted"/>
<keyword evidence="4" id="KW-1185">Reference proteome</keyword>
<name>A0A9P7JU04_9AGAM</name>
<evidence type="ECO:0000256" key="1">
    <source>
        <dbReference type="SAM" id="MobiDB-lite"/>
    </source>
</evidence>